<keyword evidence="1" id="KW-1133">Transmembrane helix</keyword>
<name>A0A9X1XFJ9_9BACL</name>
<evidence type="ECO:0000313" key="2">
    <source>
        <dbReference type="EMBL" id="MCK6259186.1"/>
    </source>
</evidence>
<dbReference type="EMBL" id="JAIWJX010000002">
    <property type="protein sequence ID" value="MCK6259186.1"/>
    <property type="molecule type" value="Genomic_DNA"/>
</dbReference>
<comment type="caution">
    <text evidence="2">The sequence shown here is derived from an EMBL/GenBank/DDBJ whole genome shotgun (WGS) entry which is preliminary data.</text>
</comment>
<protein>
    <submittedName>
        <fullName evidence="2">DUF1146 family protein</fullName>
    </submittedName>
</protein>
<dbReference type="AlphaFoldDB" id="A0A9X1XFJ9"/>
<evidence type="ECO:0000256" key="1">
    <source>
        <dbReference type="SAM" id="Phobius"/>
    </source>
</evidence>
<evidence type="ECO:0000313" key="3">
    <source>
        <dbReference type="Proteomes" id="UP001139011"/>
    </source>
</evidence>
<feature type="transmembrane region" description="Helical" evidence="1">
    <location>
        <begin position="6"/>
        <end position="26"/>
    </location>
</feature>
<dbReference type="Pfam" id="PF06612">
    <property type="entry name" value="DUF1146"/>
    <property type="match status" value="1"/>
</dbReference>
<sequence>MFEQAGQQALLHILVHLLFLVITWWAMQAIKFDSYIKKGKVIQARVLFVLVTIAVASLVSSFFLSYLNYSTQLKYLF</sequence>
<proteinExistence type="predicted"/>
<dbReference type="RefSeq" id="WP_248254390.1">
    <property type="nucleotide sequence ID" value="NZ_JAIWJX010000002.1"/>
</dbReference>
<reference evidence="2" key="1">
    <citation type="submission" date="2021-09" db="EMBL/GenBank/DDBJ databases">
        <title>Genome analysis of Fictibacillus sp. KIGAM418 isolated from marine sediment.</title>
        <authorList>
            <person name="Seo M.-J."/>
            <person name="Cho E.-S."/>
            <person name="Hwang C.Y."/>
        </authorList>
    </citation>
    <scope>NUCLEOTIDE SEQUENCE</scope>
    <source>
        <strain evidence="2">KIGAM418</strain>
    </source>
</reference>
<feature type="transmembrane region" description="Helical" evidence="1">
    <location>
        <begin position="46"/>
        <end position="67"/>
    </location>
</feature>
<keyword evidence="3" id="KW-1185">Reference proteome</keyword>
<organism evidence="2 3">
    <name type="scientific">Fictibacillus marinisediminis</name>
    <dbReference type="NCBI Taxonomy" id="2878389"/>
    <lineage>
        <taxon>Bacteria</taxon>
        <taxon>Bacillati</taxon>
        <taxon>Bacillota</taxon>
        <taxon>Bacilli</taxon>
        <taxon>Bacillales</taxon>
        <taxon>Fictibacillaceae</taxon>
        <taxon>Fictibacillus</taxon>
    </lineage>
</organism>
<dbReference type="NCBIfam" id="TIGR02327">
    <property type="entry name" value="int_mem_ywzB"/>
    <property type="match status" value="1"/>
</dbReference>
<dbReference type="InterPro" id="IPR009526">
    <property type="entry name" value="DUF1146"/>
</dbReference>
<dbReference type="Proteomes" id="UP001139011">
    <property type="component" value="Unassembled WGS sequence"/>
</dbReference>
<keyword evidence="1" id="KW-0812">Transmembrane</keyword>
<gene>
    <name evidence="2" type="ORF">LCY76_21675</name>
</gene>
<accession>A0A9X1XFJ9</accession>
<keyword evidence="1" id="KW-0472">Membrane</keyword>